<dbReference type="InterPro" id="IPR050600">
    <property type="entry name" value="SETD3_SETD6_MTase"/>
</dbReference>
<dbReference type="Pfam" id="PF00856">
    <property type="entry name" value="SET"/>
    <property type="match status" value="1"/>
</dbReference>
<dbReference type="PANTHER" id="PTHR13271:SF137">
    <property type="entry name" value="SET DOMAIN-CONTAINING PROTEIN"/>
    <property type="match status" value="1"/>
</dbReference>
<gene>
    <name evidence="2" type="ORF">P170DRAFT_455430</name>
</gene>
<accession>A0A2I2GE43</accession>
<dbReference type="RefSeq" id="XP_024706470.1">
    <property type="nucleotide sequence ID" value="XM_024851524.1"/>
</dbReference>
<dbReference type="STRING" id="1392250.A0A2I2GE43"/>
<dbReference type="CDD" id="cd19177">
    <property type="entry name" value="SET_SETD4"/>
    <property type="match status" value="1"/>
</dbReference>
<dbReference type="OrthoDB" id="341421at2759"/>
<dbReference type="PANTHER" id="PTHR13271">
    <property type="entry name" value="UNCHARACTERIZED PUTATIVE METHYLTRANSFERASE"/>
    <property type="match status" value="1"/>
</dbReference>
<name>A0A2I2GE43_9EURO</name>
<dbReference type="GeneID" id="36559223"/>
<dbReference type="VEuPathDB" id="FungiDB:P170DRAFT_455430"/>
<comment type="caution">
    <text evidence="2">The sequence shown here is derived from an EMBL/GenBank/DDBJ whole genome shotgun (WGS) entry which is preliminary data.</text>
</comment>
<evidence type="ECO:0000313" key="2">
    <source>
        <dbReference type="EMBL" id="PLB51168.1"/>
    </source>
</evidence>
<reference evidence="2 3" key="1">
    <citation type="submission" date="2016-12" db="EMBL/GenBank/DDBJ databases">
        <title>The genomes of Aspergillus section Nigri reveals drivers in fungal speciation.</title>
        <authorList>
            <consortium name="DOE Joint Genome Institute"/>
            <person name="Vesth T.C."/>
            <person name="Nybo J."/>
            <person name="Theobald S."/>
            <person name="Brandl J."/>
            <person name="Frisvad J.C."/>
            <person name="Nielsen K.F."/>
            <person name="Lyhne E.K."/>
            <person name="Kogle M.E."/>
            <person name="Kuo A."/>
            <person name="Riley R."/>
            <person name="Clum A."/>
            <person name="Nolan M."/>
            <person name="Lipzen A."/>
            <person name="Salamov A."/>
            <person name="Henrissat B."/>
            <person name="Wiebenga A."/>
            <person name="De Vries R.P."/>
            <person name="Grigoriev I.V."/>
            <person name="Mortensen U.H."/>
            <person name="Andersen M.R."/>
            <person name="Baker S.E."/>
        </authorList>
    </citation>
    <scope>NUCLEOTIDE SEQUENCE [LARGE SCALE GENOMIC DNA]</scope>
    <source>
        <strain evidence="2 3">IBT 23096</strain>
    </source>
</reference>
<dbReference type="AlphaFoldDB" id="A0A2I2GE43"/>
<protein>
    <submittedName>
        <fullName evidence="2">SET domain-containing protein</fullName>
    </submittedName>
</protein>
<sequence length="425" mass="48492">MDGSPGEEHLAFTQWAASNGVTINGIAPARFPGRRLGMVATRTIEEDELMLSVPLALMVTIDSIPSWFVDRFPENASNHAIMAAYLTHGDAELLKPLDAWRRTWPNWQEFQDTMPVLWPEHLRRLNSGTAAGRNSSSDAPSILPPSISGSWNSFSKTPVNVDYEVRYQQLLPQQEKRLKDSWEQVVSVFPDTEWESFTYNWCIINSRSFYYTSPGKGEPADWNDAIALVPFADYFNHEDDAACGVNFDGSKYTFTATKRYEKGEEIFMSYGAHSNDFLLIEYGFYLDKNESDSIFLDDIIFQELSMPQKKELALREYFGNYEVLAEGPSTAVQLAACLKYMSLRDWRKYVLGQSDRSVDREKTAAVICGWVNTYLNESILTMETIEKMKSQTPAADSKESERLDTILGRWKQIRRLCEKIIEGLN</sequence>
<dbReference type="Gene3D" id="3.90.1410.10">
    <property type="entry name" value="set domain protein methyltransferase, domain 1"/>
    <property type="match status" value="1"/>
</dbReference>
<dbReference type="EMBL" id="MSFO01000003">
    <property type="protein sequence ID" value="PLB51168.1"/>
    <property type="molecule type" value="Genomic_DNA"/>
</dbReference>
<dbReference type="PROSITE" id="PS50280">
    <property type="entry name" value="SET"/>
    <property type="match status" value="1"/>
</dbReference>
<dbReference type="Proteomes" id="UP000234275">
    <property type="component" value="Unassembled WGS sequence"/>
</dbReference>
<proteinExistence type="predicted"/>
<keyword evidence="3" id="KW-1185">Reference proteome</keyword>
<organism evidence="2 3">
    <name type="scientific">Aspergillus steynii IBT 23096</name>
    <dbReference type="NCBI Taxonomy" id="1392250"/>
    <lineage>
        <taxon>Eukaryota</taxon>
        <taxon>Fungi</taxon>
        <taxon>Dikarya</taxon>
        <taxon>Ascomycota</taxon>
        <taxon>Pezizomycotina</taxon>
        <taxon>Eurotiomycetes</taxon>
        <taxon>Eurotiomycetidae</taxon>
        <taxon>Eurotiales</taxon>
        <taxon>Aspergillaceae</taxon>
        <taxon>Aspergillus</taxon>
        <taxon>Aspergillus subgen. Circumdati</taxon>
    </lineage>
</organism>
<dbReference type="InterPro" id="IPR001214">
    <property type="entry name" value="SET_dom"/>
</dbReference>
<dbReference type="SUPFAM" id="SSF82199">
    <property type="entry name" value="SET domain"/>
    <property type="match status" value="1"/>
</dbReference>
<dbReference type="InterPro" id="IPR044429">
    <property type="entry name" value="SETD4_SET"/>
</dbReference>
<dbReference type="GO" id="GO:0016279">
    <property type="term" value="F:protein-lysine N-methyltransferase activity"/>
    <property type="evidence" value="ECO:0007669"/>
    <property type="project" value="InterPro"/>
</dbReference>
<feature type="domain" description="SET" evidence="1">
    <location>
        <begin position="24"/>
        <end position="271"/>
    </location>
</feature>
<dbReference type="InterPro" id="IPR046341">
    <property type="entry name" value="SET_dom_sf"/>
</dbReference>
<evidence type="ECO:0000313" key="3">
    <source>
        <dbReference type="Proteomes" id="UP000234275"/>
    </source>
</evidence>
<evidence type="ECO:0000259" key="1">
    <source>
        <dbReference type="PROSITE" id="PS50280"/>
    </source>
</evidence>